<reference evidence="2" key="1">
    <citation type="journal article" date="2014" name="Genome Announc.">
        <title>Draft genome sequence of Colletotrichum sublineola, a destructive pathogen of cultivated sorghum.</title>
        <authorList>
            <person name="Baroncelli R."/>
            <person name="Sanz-Martin J.M."/>
            <person name="Rech G.E."/>
            <person name="Sukno S.A."/>
            <person name="Thon M.R."/>
        </authorList>
    </citation>
    <scope>NUCLEOTIDE SEQUENCE [LARGE SCALE GENOMIC DNA]</scope>
    <source>
        <strain evidence="2">TX430BB</strain>
    </source>
</reference>
<dbReference type="EMBL" id="JMSE01001264">
    <property type="protein sequence ID" value="KDN63126.1"/>
    <property type="molecule type" value="Genomic_DNA"/>
</dbReference>
<dbReference type="HOGENOM" id="CLU_1835046_0_0_1"/>
<protein>
    <submittedName>
        <fullName evidence="1">Uncharacterized protein</fullName>
    </submittedName>
</protein>
<name>A0A066XBL2_COLSU</name>
<dbReference type="Proteomes" id="UP000027238">
    <property type="component" value="Unassembled WGS sequence"/>
</dbReference>
<keyword evidence="2" id="KW-1185">Reference proteome</keyword>
<evidence type="ECO:0000313" key="1">
    <source>
        <dbReference type="EMBL" id="KDN63126.1"/>
    </source>
</evidence>
<evidence type="ECO:0000313" key="2">
    <source>
        <dbReference type="Proteomes" id="UP000027238"/>
    </source>
</evidence>
<dbReference type="AlphaFoldDB" id="A0A066XBL2"/>
<accession>A0A066XBL2</accession>
<proteinExistence type="predicted"/>
<sequence length="140" mass="15147">MRRAVSSSTLRLAPGEMFAYLVEADVLGLLTEALTAQVEVVLADETGGVLADTAVKKEGESQHFILAPELSSRLSMLLSPEIEIEWGEWDNLRTSCESPCPWTGGIMSRDKASTIDKNTGALGKPPPCWMVAEEQGVELL</sequence>
<gene>
    <name evidence="1" type="ORF">CSUB01_00200</name>
</gene>
<organism evidence="1 2">
    <name type="scientific">Colletotrichum sublineola</name>
    <name type="common">Sorghum anthracnose fungus</name>
    <dbReference type="NCBI Taxonomy" id="1173701"/>
    <lineage>
        <taxon>Eukaryota</taxon>
        <taxon>Fungi</taxon>
        <taxon>Dikarya</taxon>
        <taxon>Ascomycota</taxon>
        <taxon>Pezizomycotina</taxon>
        <taxon>Sordariomycetes</taxon>
        <taxon>Hypocreomycetidae</taxon>
        <taxon>Glomerellales</taxon>
        <taxon>Glomerellaceae</taxon>
        <taxon>Colletotrichum</taxon>
        <taxon>Colletotrichum graminicola species complex</taxon>
    </lineage>
</organism>
<comment type="caution">
    <text evidence="1">The sequence shown here is derived from an EMBL/GenBank/DDBJ whole genome shotgun (WGS) entry which is preliminary data.</text>
</comment>